<feature type="compositionally biased region" description="Basic and acidic residues" evidence="2">
    <location>
        <begin position="419"/>
        <end position="428"/>
    </location>
</feature>
<dbReference type="OrthoDB" id="41200at2759"/>
<feature type="compositionally biased region" description="Low complexity" evidence="2">
    <location>
        <begin position="720"/>
        <end position="736"/>
    </location>
</feature>
<dbReference type="SMART" id="SM00313">
    <property type="entry name" value="PXA"/>
    <property type="match status" value="1"/>
</dbReference>
<reference evidence="4" key="1">
    <citation type="journal article" date="2021" name="Nat. Commun.">
        <title>Genetic determinants of endophytism in the Arabidopsis root mycobiome.</title>
        <authorList>
            <person name="Mesny F."/>
            <person name="Miyauchi S."/>
            <person name="Thiergart T."/>
            <person name="Pickel B."/>
            <person name="Atanasova L."/>
            <person name="Karlsson M."/>
            <person name="Huettel B."/>
            <person name="Barry K.W."/>
            <person name="Haridas S."/>
            <person name="Chen C."/>
            <person name="Bauer D."/>
            <person name="Andreopoulos W."/>
            <person name="Pangilinan J."/>
            <person name="LaButti K."/>
            <person name="Riley R."/>
            <person name="Lipzen A."/>
            <person name="Clum A."/>
            <person name="Drula E."/>
            <person name="Henrissat B."/>
            <person name="Kohler A."/>
            <person name="Grigoriev I.V."/>
            <person name="Martin F.M."/>
            <person name="Hacquard S."/>
        </authorList>
    </citation>
    <scope>NUCLEOTIDE SEQUENCE</scope>
    <source>
        <strain evidence="4">MPI-SDFR-AT-0120</strain>
    </source>
</reference>
<proteinExistence type="inferred from homology"/>
<dbReference type="PANTHER" id="PTHR22775:SF47">
    <property type="entry name" value="MEIOTICALLY UP-REGULATED GENE 122 PROTEIN"/>
    <property type="match status" value="1"/>
</dbReference>
<feature type="compositionally biased region" description="Polar residues" evidence="2">
    <location>
        <begin position="23"/>
        <end position="41"/>
    </location>
</feature>
<feature type="compositionally biased region" description="Basic and acidic residues" evidence="2">
    <location>
        <begin position="108"/>
        <end position="120"/>
    </location>
</feature>
<evidence type="ECO:0000259" key="3">
    <source>
        <dbReference type="PROSITE" id="PS51207"/>
    </source>
</evidence>
<organism evidence="4 5">
    <name type="scientific">Paraphoma chrysanthemicola</name>
    <dbReference type="NCBI Taxonomy" id="798071"/>
    <lineage>
        <taxon>Eukaryota</taxon>
        <taxon>Fungi</taxon>
        <taxon>Dikarya</taxon>
        <taxon>Ascomycota</taxon>
        <taxon>Pezizomycotina</taxon>
        <taxon>Dothideomycetes</taxon>
        <taxon>Pleosporomycetidae</taxon>
        <taxon>Pleosporales</taxon>
        <taxon>Pleosporineae</taxon>
        <taxon>Phaeosphaeriaceae</taxon>
        <taxon>Paraphoma</taxon>
    </lineage>
</organism>
<feature type="compositionally biased region" description="Polar residues" evidence="2">
    <location>
        <begin position="737"/>
        <end position="760"/>
    </location>
</feature>
<gene>
    <name evidence="4" type="ORF">FB567DRAFT_518414</name>
</gene>
<dbReference type="InterPro" id="IPR036871">
    <property type="entry name" value="PX_dom_sf"/>
</dbReference>
<name>A0A8K0RCE2_9PLEO</name>
<dbReference type="PANTHER" id="PTHR22775">
    <property type="entry name" value="SORTING NEXIN"/>
    <property type="match status" value="1"/>
</dbReference>
<dbReference type="InterPro" id="IPR003114">
    <property type="entry name" value="Phox_assoc"/>
</dbReference>
<dbReference type="Pfam" id="PF08628">
    <property type="entry name" value="Nexin_C"/>
    <property type="match status" value="1"/>
</dbReference>
<feature type="compositionally biased region" description="Basic and acidic residues" evidence="2">
    <location>
        <begin position="796"/>
        <end position="812"/>
    </location>
</feature>
<feature type="region of interest" description="Disordered" evidence="2">
    <location>
        <begin position="709"/>
        <end position="922"/>
    </location>
</feature>
<dbReference type="Pfam" id="PF00787">
    <property type="entry name" value="PX"/>
    <property type="match status" value="1"/>
</dbReference>
<dbReference type="InterPro" id="IPR013937">
    <property type="entry name" value="Sorting_nexin_C"/>
</dbReference>
<dbReference type="Pfam" id="PF02194">
    <property type="entry name" value="PXA"/>
    <property type="match status" value="1"/>
</dbReference>
<protein>
    <submittedName>
        <fullName evidence="4">PXA domain-containing protein</fullName>
    </submittedName>
</protein>
<feature type="compositionally biased region" description="Low complexity" evidence="2">
    <location>
        <begin position="813"/>
        <end position="826"/>
    </location>
</feature>
<accession>A0A8K0RCE2</accession>
<dbReference type="SUPFAM" id="SSF64268">
    <property type="entry name" value="PX domain"/>
    <property type="match status" value="1"/>
</dbReference>
<dbReference type="CDD" id="cd06093">
    <property type="entry name" value="PX_domain"/>
    <property type="match status" value="1"/>
</dbReference>
<comment type="similarity">
    <text evidence="1">Belongs to the sorting nexin family.</text>
</comment>
<feature type="domain" description="PXA" evidence="3">
    <location>
        <begin position="168"/>
        <end position="348"/>
    </location>
</feature>
<dbReference type="InterPro" id="IPR001683">
    <property type="entry name" value="PX_dom"/>
</dbReference>
<feature type="region of interest" description="Disordered" evidence="2">
    <location>
        <begin position="1"/>
        <end position="42"/>
    </location>
</feature>
<sequence>MTDAVQAHPSPRTSALDEPHDAPTTNSAESLEPQKATTNAPTVDAKALTDRALQFLATASNETLGACLVGLGAGTYLILGRVGLVLIGVVGGVVLHATWEGNNTQQGDGEKKGKTGEGRRRELGVDIAHRVLDWRDARTKEKGKHEDDSSDLSLKLYSGKPLDFSEFKPETAAALTELTDAVIRDYVKWWYSPVLPAEESFPFSCRQTFTAFLLAVSAHLSRKRPADNFVDFVTRSSSFMIIILQELSAAIAASPGDAASEAVDIYLKMKRDSTLASILDPEYQVRQFSVAAEDILQNYLEHKTYNCLPARVFLHQILAKVILEMIVTSCSKPEWINGWIVYLLEDGEPELLNAIDAGVEGSSERLQNVKNRVEQQARNSEEMASPERREHKRVVSRAQDAMDEAMQEAQRLSQMIAEEDAKRLKEQQRQSISTSTLNDDQSESTTQGIVTPTSSQSETLAENEPTDLGISGLSARSFSEVTPSLPSQASEEAPKQEVKRAFTSFDQLLPANPPTALLDNQPPVEKPPPLTLHNATMSIFDDSVPGEKGTIKNRPTAEYLIQIEPKSHHHSGWMTARKYAEFETLHEVIRRIAAITGTIGFNEAHPNLPAWKGHTKASLRGELERYLNDAVKYKPLAESEGMKRFLEKEVGSGKTPGGGFPGIGWAGQTFDTMGKGMIDVLTKAPKEVAGGGKALFGGVTGVLGSVATPLGGAKKHRDTITPATTSSTPASDNSPSLSRTSTSTAPVQNRHNRAESTVSELPTHIRTESTLSLATKRTSIDSSRSPVIDQQPQREAPMERRPSYNPDGDGKRSGVSSRYGSRSNSRAPSVRESMDLSPLLGGDQLINLPPMPSEITDDYNTSRNPVDPLHARNPSRASTTSSSQPTDSVPPLPRRPSTTSLLSAQPSKPVPKPKVATNTHTPLTEPETTVLIELFFAVINELYTLSSAWTLRRTLLNAAKTFLLRPGNPQLASIQSLMQTTVLDANISDTGLAYHIRKMRENGLPTEDELKAWPAEPSAEEKEKLRVKARKLLVERGMPAALTSVMGQAASGEALGKVFDALQEARMARGVMFGLVLQALRGVTQ</sequence>
<feature type="compositionally biased region" description="Polar residues" evidence="2">
    <location>
        <begin position="768"/>
        <end position="793"/>
    </location>
</feature>
<evidence type="ECO:0000313" key="4">
    <source>
        <dbReference type="EMBL" id="KAH7091317.1"/>
    </source>
</evidence>
<feature type="region of interest" description="Disordered" evidence="2">
    <location>
        <begin position="101"/>
        <end position="120"/>
    </location>
</feature>
<feature type="compositionally biased region" description="Polar residues" evidence="2">
    <location>
        <begin position="896"/>
        <end position="906"/>
    </location>
</feature>
<dbReference type="Proteomes" id="UP000813461">
    <property type="component" value="Unassembled WGS sequence"/>
</dbReference>
<keyword evidence="5" id="KW-1185">Reference proteome</keyword>
<feature type="compositionally biased region" description="Polar residues" evidence="2">
    <location>
        <begin position="875"/>
        <end position="887"/>
    </location>
</feature>
<dbReference type="EMBL" id="JAGMVJ010000004">
    <property type="protein sequence ID" value="KAH7091317.1"/>
    <property type="molecule type" value="Genomic_DNA"/>
</dbReference>
<dbReference type="AlphaFoldDB" id="A0A8K0RCE2"/>
<feature type="region of interest" description="Disordered" evidence="2">
    <location>
        <begin position="372"/>
        <end position="471"/>
    </location>
</feature>
<dbReference type="GO" id="GO:0035091">
    <property type="term" value="F:phosphatidylinositol binding"/>
    <property type="evidence" value="ECO:0007669"/>
    <property type="project" value="InterPro"/>
</dbReference>
<feature type="compositionally biased region" description="Basic and acidic residues" evidence="2">
    <location>
        <begin position="372"/>
        <end position="389"/>
    </location>
</feature>
<dbReference type="FunFam" id="3.30.1520.10:FF:000065">
    <property type="entry name" value="PX domain protein (AFU_orthologue AFUA_2G07450)"/>
    <property type="match status" value="1"/>
</dbReference>
<evidence type="ECO:0000256" key="2">
    <source>
        <dbReference type="SAM" id="MobiDB-lite"/>
    </source>
</evidence>
<feature type="compositionally biased region" description="Polar residues" evidence="2">
    <location>
        <begin position="429"/>
        <end position="460"/>
    </location>
</feature>
<dbReference type="Gene3D" id="3.30.1520.10">
    <property type="entry name" value="Phox-like domain"/>
    <property type="match status" value="1"/>
</dbReference>
<comment type="caution">
    <text evidence="4">The sequence shown here is derived from an EMBL/GenBank/DDBJ whole genome shotgun (WGS) entry which is preliminary data.</text>
</comment>
<evidence type="ECO:0000313" key="5">
    <source>
        <dbReference type="Proteomes" id="UP000813461"/>
    </source>
</evidence>
<evidence type="ECO:0000256" key="1">
    <source>
        <dbReference type="ARBA" id="ARBA00010883"/>
    </source>
</evidence>
<dbReference type="PROSITE" id="PS51207">
    <property type="entry name" value="PXA"/>
    <property type="match status" value="1"/>
</dbReference>